<dbReference type="Proteomes" id="UP001201812">
    <property type="component" value="Unassembled WGS sequence"/>
</dbReference>
<protein>
    <recommendedName>
        <fullName evidence="1">AD domain-containing protein</fullName>
    </recommendedName>
</protein>
<evidence type="ECO:0000313" key="2">
    <source>
        <dbReference type="EMBL" id="KAI1703515.1"/>
    </source>
</evidence>
<gene>
    <name evidence="2" type="ORF">DdX_14848</name>
</gene>
<accession>A0AAD4MS05</accession>
<dbReference type="PROSITE" id="PS52001">
    <property type="entry name" value="AD"/>
    <property type="match status" value="1"/>
</dbReference>
<dbReference type="InterPro" id="IPR047574">
    <property type="entry name" value="AD"/>
</dbReference>
<dbReference type="AlphaFoldDB" id="A0AAD4MS05"/>
<name>A0AAD4MS05_9BILA</name>
<dbReference type="Gene3D" id="2.30.30.100">
    <property type="match status" value="1"/>
</dbReference>
<feature type="domain" description="AD" evidence="1">
    <location>
        <begin position="85"/>
        <end position="200"/>
    </location>
</feature>
<keyword evidence="3" id="KW-1185">Reference proteome</keyword>
<proteinExistence type="predicted"/>
<dbReference type="InterPro" id="IPR009422">
    <property type="entry name" value="Gemin6"/>
</dbReference>
<dbReference type="GO" id="GO:0000245">
    <property type="term" value="P:spliceosomal complex assembly"/>
    <property type="evidence" value="ECO:0007669"/>
    <property type="project" value="InterPro"/>
</dbReference>
<dbReference type="GO" id="GO:0000387">
    <property type="term" value="P:spliceosomal snRNP assembly"/>
    <property type="evidence" value="ECO:0007669"/>
    <property type="project" value="TreeGrafter"/>
</dbReference>
<evidence type="ECO:0000259" key="1">
    <source>
        <dbReference type="PROSITE" id="PS52001"/>
    </source>
</evidence>
<evidence type="ECO:0000313" key="3">
    <source>
        <dbReference type="Proteomes" id="UP001201812"/>
    </source>
</evidence>
<sequence>MDINSLKADGLLALQGEPICVKFLAKEGEIRGNICTIDPITRSIVLAVFRQNDANGPEKLVIVPGGSYSSIEKCDSTASQKSEGWTPNSEELRQRLRASLFSEKSWRQIKTEESVMDIDHRADSEKVAAQARYERIIAALKKASLPFKEENEEHRGEKNKVIVVGAVRIMSPYKETPECIVSANKVALKRIMNFLEGTTK</sequence>
<organism evidence="2 3">
    <name type="scientific">Ditylenchus destructor</name>
    <dbReference type="NCBI Taxonomy" id="166010"/>
    <lineage>
        <taxon>Eukaryota</taxon>
        <taxon>Metazoa</taxon>
        <taxon>Ecdysozoa</taxon>
        <taxon>Nematoda</taxon>
        <taxon>Chromadorea</taxon>
        <taxon>Rhabditida</taxon>
        <taxon>Tylenchina</taxon>
        <taxon>Tylenchomorpha</taxon>
        <taxon>Sphaerularioidea</taxon>
        <taxon>Anguinidae</taxon>
        <taxon>Anguininae</taxon>
        <taxon>Ditylenchus</taxon>
    </lineage>
</organism>
<dbReference type="PANTHER" id="PTHR14710:SF2">
    <property type="entry name" value="GEM-ASSOCIATED PROTEIN 6"/>
    <property type="match status" value="1"/>
</dbReference>
<comment type="caution">
    <text evidence="2">The sequence shown here is derived from an EMBL/GenBank/DDBJ whole genome shotgun (WGS) entry which is preliminary data.</text>
</comment>
<dbReference type="GO" id="GO:0005634">
    <property type="term" value="C:nucleus"/>
    <property type="evidence" value="ECO:0007669"/>
    <property type="project" value="InterPro"/>
</dbReference>
<dbReference type="EMBL" id="JAKKPZ010000081">
    <property type="protein sequence ID" value="KAI1703515.1"/>
    <property type="molecule type" value="Genomic_DNA"/>
</dbReference>
<dbReference type="GO" id="GO:0032797">
    <property type="term" value="C:SMN complex"/>
    <property type="evidence" value="ECO:0007669"/>
    <property type="project" value="TreeGrafter"/>
</dbReference>
<reference evidence="2" key="1">
    <citation type="submission" date="2022-01" db="EMBL/GenBank/DDBJ databases">
        <title>Genome Sequence Resource for Two Populations of Ditylenchus destructor, the Migratory Endoparasitic Phytonematode.</title>
        <authorList>
            <person name="Zhang H."/>
            <person name="Lin R."/>
            <person name="Xie B."/>
        </authorList>
    </citation>
    <scope>NUCLEOTIDE SEQUENCE</scope>
    <source>
        <strain evidence="2">BazhouSP</strain>
    </source>
</reference>
<dbReference type="PANTHER" id="PTHR14710">
    <property type="entry name" value="GEM-ASSOCIATED PROTEIN 6"/>
    <property type="match status" value="1"/>
</dbReference>